<organism evidence="2 3">
    <name type="scientific">Halanaerobium saccharolyticum</name>
    <dbReference type="NCBI Taxonomy" id="43595"/>
    <lineage>
        <taxon>Bacteria</taxon>
        <taxon>Bacillati</taxon>
        <taxon>Bacillota</taxon>
        <taxon>Clostridia</taxon>
        <taxon>Halanaerobiales</taxon>
        <taxon>Halanaerobiaceae</taxon>
        <taxon>Halanaerobium</taxon>
    </lineage>
</organism>
<dbReference type="SMART" id="SM00481">
    <property type="entry name" value="POLIIIAc"/>
    <property type="match status" value="1"/>
</dbReference>
<dbReference type="EMBL" id="SNWX01000027">
    <property type="protein sequence ID" value="TDO83332.1"/>
    <property type="molecule type" value="Genomic_DNA"/>
</dbReference>
<dbReference type="InterPro" id="IPR004013">
    <property type="entry name" value="PHP_dom"/>
</dbReference>
<dbReference type="GO" id="GO:0071978">
    <property type="term" value="P:bacterial-type flagellum-dependent swarming motility"/>
    <property type="evidence" value="ECO:0007669"/>
    <property type="project" value="TreeGrafter"/>
</dbReference>
<dbReference type="AlphaFoldDB" id="A0A4R6LHI6"/>
<dbReference type="Gene3D" id="3.20.20.140">
    <property type="entry name" value="Metal-dependent hydrolases"/>
    <property type="match status" value="1"/>
</dbReference>
<dbReference type="InterPro" id="IPR003141">
    <property type="entry name" value="Pol/His_phosphatase_N"/>
</dbReference>
<dbReference type="GO" id="GO:0008270">
    <property type="term" value="F:zinc ion binding"/>
    <property type="evidence" value="ECO:0007669"/>
    <property type="project" value="TreeGrafter"/>
</dbReference>
<proteinExistence type="predicted"/>
<evidence type="ECO:0000313" key="2">
    <source>
        <dbReference type="EMBL" id="TDO83332.1"/>
    </source>
</evidence>
<dbReference type="InterPro" id="IPR016195">
    <property type="entry name" value="Pol/histidinol_Pase-like"/>
</dbReference>
<dbReference type="InterPro" id="IPR050243">
    <property type="entry name" value="PHP_phosphatase"/>
</dbReference>
<sequence length="256" mass="28848">MKGSVNVLKIDTDLHTHTVASGHAYSTVDEMAKGAFTKGIKLIAVTDHGPQMPGGPHIYHFGNFSIVPDKLYGVRIIKGVEANILDEGKLDLAAEELERLEFVSAGIHRLTGHNLKNKKDYTEATIRAMENPHLDMITHPVQREYPLDLERVARAAAENNVILELNASSYSPKKDHTRGIKSESLRLLKLAKKYGFKLAVNSDAHFHDEIGEYSSLNFIFESEDFDRNLILNRSQKSVINYLKKREERLSELKKTV</sequence>
<dbReference type="Proteomes" id="UP000295064">
    <property type="component" value="Unassembled WGS sequence"/>
</dbReference>
<reference evidence="2 3" key="1">
    <citation type="submission" date="2019-03" db="EMBL/GenBank/DDBJ databases">
        <title>Subsurface microbial communities from deep shales in Ohio and West Virginia, USA.</title>
        <authorList>
            <person name="Wrighton K."/>
        </authorList>
    </citation>
    <scope>NUCLEOTIDE SEQUENCE [LARGE SCALE GENOMIC DNA]</scope>
    <source>
        <strain evidence="2 3">MA284_T2</strain>
    </source>
</reference>
<name>A0A4R6LHI6_9FIRM</name>
<dbReference type="Pfam" id="PF02811">
    <property type="entry name" value="PHP"/>
    <property type="match status" value="1"/>
</dbReference>
<dbReference type="PANTHER" id="PTHR36928">
    <property type="entry name" value="PHOSPHATASE YCDX-RELATED"/>
    <property type="match status" value="1"/>
</dbReference>
<dbReference type="PANTHER" id="PTHR36928:SF1">
    <property type="entry name" value="PHOSPHATASE YCDX-RELATED"/>
    <property type="match status" value="1"/>
</dbReference>
<accession>A0A4R6LHI6</accession>
<comment type="caution">
    <text evidence="2">The sequence shown here is derived from an EMBL/GenBank/DDBJ whole genome shotgun (WGS) entry which is preliminary data.</text>
</comment>
<evidence type="ECO:0000259" key="1">
    <source>
        <dbReference type="SMART" id="SM00481"/>
    </source>
</evidence>
<dbReference type="CDD" id="cd07437">
    <property type="entry name" value="PHP_HisPPase_Ycdx_like"/>
    <property type="match status" value="1"/>
</dbReference>
<gene>
    <name evidence="2" type="ORF">DFR79_12734</name>
</gene>
<protein>
    <submittedName>
        <fullName evidence="2">Putative hydrolase</fullName>
    </submittedName>
</protein>
<evidence type="ECO:0000313" key="3">
    <source>
        <dbReference type="Proteomes" id="UP000295064"/>
    </source>
</evidence>
<dbReference type="NCBIfam" id="NF006702">
    <property type="entry name" value="PRK09248.1"/>
    <property type="match status" value="1"/>
</dbReference>
<keyword evidence="2" id="KW-0378">Hydrolase</keyword>
<feature type="domain" description="Polymerase/histidinol phosphatase N-terminal" evidence="1">
    <location>
        <begin position="12"/>
        <end position="86"/>
    </location>
</feature>
<dbReference type="GO" id="GO:0005829">
    <property type="term" value="C:cytosol"/>
    <property type="evidence" value="ECO:0007669"/>
    <property type="project" value="TreeGrafter"/>
</dbReference>
<dbReference type="SUPFAM" id="SSF89550">
    <property type="entry name" value="PHP domain-like"/>
    <property type="match status" value="1"/>
</dbReference>
<dbReference type="GO" id="GO:0042578">
    <property type="term" value="F:phosphoric ester hydrolase activity"/>
    <property type="evidence" value="ECO:0007669"/>
    <property type="project" value="TreeGrafter"/>
</dbReference>